<dbReference type="PANTHER" id="PTHR32322">
    <property type="entry name" value="INNER MEMBRANE TRANSPORTER"/>
    <property type="match status" value="1"/>
</dbReference>
<organism evidence="8 9">
    <name type="scientific">Candidatus Phosphoribacter hodrii</name>
    <dbReference type="NCBI Taxonomy" id="2953743"/>
    <lineage>
        <taxon>Bacteria</taxon>
        <taxon>Bacillati</taxon>
        <taxon>Actinomycetota</taxon>
        <taxon>Actinomycetes</taxon>
        <taxon>Micrococcales</taxon>
        <taxon>Dermatophilaceae</taxon>
        <taxon>Candidatus Phosphoribacter</taxon>
    </lineage>
</organism>
<protein>
    <submittedName>
        <fullName evidence="8">EamA family transporter</fullName>
    </submittedName>
</protein>
<accession>A0A934X412</accession>
<feature type="transmembrane region" description="Helical" evidence="6">
    <location>
        <begin position="86"/>
        <end position="107"/>
    </location>
</feature>
<feature type="transmembrane region" description="Helical" evidence="6">
    <location>
        <begin position="171"/>
        <end position="191"/>
    </location>
</feature>
<comment type="similarity">
    <text evidence="2">Belongs to the EamA transporter family.</text>
</comment>
<feature type="transmembrane region" description="Helical" evidence="6">
    <location>
        <begin position="275"/>
        <end position="298"/>
    </location>
</feature>
<evidence type="ECO:0000256" key="3">
    <source>
        <dbReference type="ARBA" id="ARBA00022692"/>
    </source>
</evidence>
<feature type="transmembrane region" description="Helical" evidence="6">
    <location>
        <begin position="304"/>
        <end position="322"/>
    </location>
</feature>
<feature type="transmembrane region" description="Helical" evidence="6">
    <location>
        <begin position="146"/>
        <end position="165"/>
    </location>
</feature>
<evidence type="ECO:0000313" key="8">
    <source>
        <dbReference type="EMBL" id="MBK6300676.1"/>
    </source>
</evidence>
<evidence type="ECO:0000256" key="4">
    <source>
        <dbReference type="ARBA" id="ARBA00022989"/>
    </source>
</evidence>
<evidence type="ECO:0000313" key="9">
    <source>
        <dbReference type="Proteomes" id="UP000718281"/>
    </source>
</evidence>
<evidence type="ECO:0000256" key="6">
    <source>
        <dbReference type="SAM" id="Phobius"/>
    </source>
</evidence>
<comment type="caution">
    <text evidence="8">The sequence shown here is derived from an EMBL/GenBank/DDBJ whole genome shotgun (WGS) entry which is preliminary data.</text>
</comment>
<feature type="domain" description="EamA" evidence="7">
    <location>
        <begin position="172"/>
        <end position="323"/>
    </location>
</feature>
<feature type="domain" description="EamA" evidence="7">
    <location>
        <begin position="32"/>
        <end position="160"/>
    </location>
</feature>
<dbReference type="InterPro" id="IPR000620">
    <property type="entry name" value="EamA_dom"/>
</dbReference>
<feature type="transmembrane region" description="Helical" evidence="6">
    <location>
        <begin position="55"/>
        <end position="74"/>
    </location>
</feature>
<feature type="transmembrane region" description="Helical" evidence="6">
    <location>
        <begin position="203"/>
        <end position="227"/>
    </location>
</feature>
<keyword evidence="5 6" id="KW-0472">Membrane</keyword>
<reference evidence="8 9" key="1">
    <citation type="submission" date="2020-10" db="EMBL/GenBank/DDBJ databases">
        <title>Connecting structure to function with the recovery of over 1000 high-quality activated sludge metagenome-assembled genomes encoding full-length rRNA genes using long-read sequencing.</title>
        <authorList>
            <person name="Singleton C.M."/>
            <person name="Petriglieri F."/>
            <person name="Kristensen J.M."/>
            <person name="Kirkegaard R.H."/>
            <person name="Michaelsen T.Y."/>
            <person name="Andersen M.H."/>
            <person name="Karst S.M."/>
            <person name="Dueholm M.S."/>
            <person name="Nielsen P.H."/>
            <person name="Albertsen M."/>
        </authorList>
    </citation>
    <scope>NUCLEOTIDE SEQUENCE [LARGE SCALE GENOMIC DNA]</scope>
    <source>
        <strain evidence="8">AalE_18-Q3-R2-46_BAT3C.188</strain>
    </source>
</reference>
<feature type="transmembrane region" description="Helical" evidence="6">
    <location>
        <begin position="247"/>
        <end position="268"/>
    </location>
</feature>
<gene>
    <name evidence="8" type="ORF">IPF40_06355</name>
</gene>
<sequence>MAHTVSVTTKATTRHTPGVPRTPRVAWQVKFAILVLIWGSSFLFMKVGLEAMTPIQIATMRVLTGMVVVLALLAMTGGRLPTTWRVWRHMIVIGFFLSAFPFTLFAISETRVSSALAGIGNSTTPIATVLATMVLIPNARTSTRKIVAVLIGFVGVILIAQPWTVAERPDLLGFAMAVVGGASYGVGWTYYHRFLSGADLGGLSQPAAVLVVGAGFLVPASLVVWWLDRGHQATPWATHGAADGFQAWLPLLAVIALGALGTGLAFMFQYDVVRAAGPVVGSTITYLIPIVSVLLGTLVLGEHLSWSAVAGFVVVLGAALVINAPERRAESEPVASA</sequence>
<feature type="transmembrane region" description="Helical" evidence="6">
    <location>
        <begin position="113"/>
        <end position="134"/>
    </location>
</feature>
<evidence type="ECO:0000259" key="7">
    <source>
        <dbReference type="Pfam" id="PF00892"/>
    </source>
</evidence>
<evidence type="ECO:0000256" key="5">
    <source>
        <dbReference type="ARBA" id="ARBA00023136"/>
    </source>
</evidence>
<comment type="subcellular location">
    <subcellularLocation>
        <location evidence="1">Membrane</location>
        <topology evidence="1">Multi-pass membrane protein</topology>
    </subcellularLocation>
</comment>
<dbReference type="SUPFAM" id="SSF103481">
    <property type="entry name" value="Multidrug resistance efflux transporter EmrE"/>
    <property type="match status" value="2"/>
</dbReference>
<dbReference type="InterPro" id="IPR037185">
    <property type="entry name" value="EmrE-like"/>
</dbReference>
<keyword evidence="4 6" id="KW-1133">Transmembrane helix</keyword>
<dbReference type="InterPro" id="IPR050638">
    <property type="entry name" value="AA-Vitamin_Transporters"/>
</dbReference>
<dbReference type="PANTHER" id="PTHR32322:SF9">
    <property type="entry name" value="AMINO-ACID METABOLITE EFFLUX PUMP-RELATED"/>
    <property type="match status" value="1"/>
</dbReference>
<evidence type="ECO:0000256" key="2">
    <source>
        <dbReference type="ARBA" id="ARBA00007362"/>
    </source>
</evidence>
<dbReference type="Proteomes" id="UP000718281">
    <property type="component" value="Unassembled WGS sequence"/>
</dbReference>
<dbReference type="GO" id="GO:0016020">
    <property type="term" value="C:membrane"/>
    <property type="evidence" value="ECO:0007669"/>
    <property type="project" value="UniProtKB-SubCell"/>
</dbReference>
<feature type="transmembrane region" description="Helical" evidence="6">
    <location>
        <begin position="31"/>
        <end position="49"/>
    </location>
</feature>
<proteinExistence type="inferred from homology"/>
<dbReference type="EMBL" id="JADIXZ010000004">
    <property type="protein sequence ID" value="MBK6300676.1"/>
    <property type="molecule type" value="Genomic_DNA"/>
</dbReference>
<dbReference type="Pfam" id="PF00892">
    <property type="entry name" value="EamA"/>
    <property type="match status" value="2"/>
</dbReference>
<evidence type="ECO:0000256" key="1">
    <source>
        <dbReference type="ARBA" id="ARBA00004141"/>
    </source>
</evidence>
<keyword evidence="3 6" id="KW-0812">Transmembrane</keyword>
<dbReference type="AlphaFoldDB" id="A0A934X412"/>
<name>A0A934X412_9MICO</name>